<dbReference type="Proteomes" id="UP001501371">
    <property type="component" value="Unassembled WGS sequence"/>
</dbReference>
<name>A0ABP4F9L1_9ACTN</name>
<evidence type="ECO:0000313" key="2">
    <source>
        <dbReference type="Proteomes" id="UP001501371"/>
    </source>
</evidence>
<reference evidence="2" key="1">
    <citation type="journal article" date="2019" name="Int. J. Syst. Evol. Microbiol.">
        <title>The Global Catalogue of Microorganisms (GCM) 10K type strain sequencing project: providing services to taxonomists for standard genome sequencing and annotation.</title>
        <authorList>
            <consortium name="The Broad Institute Genomics Platform"/>
            <consortium name="The Broad Institute Genome Sequencing Center for Infectious Disease"/>
            <person name="Wu L."/>
            <person name="Ma J."/>
        </authorList>
    </citation>
    <scope>NUCLEOTIDE SEQUENCE [LARGE SCALE GENOMIC DNA]</scope>
    <source>
        <strain evidence="2">JCM 12696</strain>
    </source>
</reference>
<comment type="caution">
    <text evidence="1">The sequence shown here is derived from an EMBL/GenBank/DDBJ whole genome shotgun (WGS) entry which is preliminary data.</text>
</comment>
<dbReference type="EMBL" id="BAAAKV010000007">
    <property type="protein sequence ID" value="GAA1157437.1"/>
    <property type="molecule type" value="Genomic_DNA"/>
</dbReference>
<keyword evidence="2" id="KW-1185">Reference proteome</keyword>
<dbReference type="RefSeq" id="WP_344271103.1">
    <property type="nucleotide sequence ID" value="NZ_BAAAKV010000007.1"/>
</dbReference>
<accession>A0ABP4F9L1</accession>
<organism evidence="1 2">
    <name type="scientific">Streptomyces hebeiensis</name>
    <dbReference type="NCBI Taxonomy" id="229486"/>
    <lineage>
        <taxon>Bacteria</taxon>
        <taxon>Bacillati</taxon>
        <taxon>Actinomycetota</taxon>
        <taxon>Actinomycetes</taxon>
        <taxon>Kitasatosporales</taxon>
        <taxon>Streptomycetaceae</taxon>
        <taxon>Streptomyces</taxon>
    </lineage>
</organism>
<proteinExistence type="predicted"/>
<gene>
    <name evidence="1" type="ORF">GCM10009654_11720</name>
</gene>
<evidence type="ECO:0000313" key="1">
    <source>
        <dbReference type="EMBL" id="GAA1157437.1"/>
    </source>
</evidence>
<sequence length="45" mass="5169">MQAELLEVPAEITDADWAAEWSDRLEELLLEVGGLFPRVEPPRFE</sequence>
<protein>
    <submittedName>
        <fullName evidence="1">Uncharacterized protein</fullName>
    </submittedName>
</protein>